<reference evidence="2" key="1">
    <citation type="journal article" date="2020" name="bioRxiv">
        <title>Whole genome comparisons of ergot fungi reveals the divergence and evolution of species within the genus Claviceps are the result of varying mechanisms driving genome evolution and host range expansion.</title>
        <authorList>
            <person name="Wyka S.A."/>
            <person name="Mondo S.J."/>
            <person name="Liu M."/>
            <person name="Dettman J."/>
            <person name="Nalam V."/>
            <person name="Broders K.D."/>
        </authorList>
    </citation>
    <scope>NUCLEOTIDE SEQUENCE</scope>
    <source>
        <strain evidence="2">CCC 602</strain>
    </source>
</reference>
<gene>
    <name evidence="2" type="ORF">E4U43_007614</name>
</gene>
<organism evidence="2 3">
    <name type="scientific">Claviceps pusilla</name>
    <dbReference type="NCBI Taxonomy" id="123648"/>
    <lineage>
        <taxon>Eukaryota</taxon>
        <taxon>Fungi</taxon>
        <taxon>Dikarya</taxon>
        <taxon>Ascomycota</taxon>
        <taxon>Pezizomycotina</taxon>
        <taxon>Sordariomycetes</taxon>
        <taxon>Hypocreomycetidae</taxon>
        <taxon>Hypocreales</taxon>
        <taxon>Clavicipitaceae</taxon>
        <taxon>Claviceps</taxon>
    </lineage>
</organism>
<comment type="caution">
    <text evidence="2">The sequence shown here is derived from an EMBL/GenBank/DDBJ whole genome shotgun (WGS) entry which is preliminary data.</text>
</comment>
<accession>A0A9P7NCB3</accession>
<sequence>MLSSSPDHRICSKGAPESIMKMAAAHISKAKAAKASNGNSRLKTQTHRRSRT</sequence>
<dbReference type="AlphaFoldDB" id="A0A9P7NCB3"/>
<feature type="non-terminal residue" evidence="2">
    <location>
        <position position="52"/>
    </location>
</feature>
<keyword evidence="3" id="KW-1185">Reference proteome</keyword>
<evidence type="ECO:0000256" key="1">
    <source>
        <dbReference type="SAM" id="MobiDB-lite"/>
    </source>
</evidence>
<proteinExistence type="predicted"/>
<protein>
    <submittedName>
        <fullName evidence="2">Uncharacterized protein</fullName>
    </submittedName>
</protein>
<evidence type="ECO:0000313" key="3">
    <source>
        <dbReference type="Proteomes" id="UP000748025"/>
    </source>
</evidence>
<evidence type="ECO:0000313" key="2">
    <source>
        <dbReference type="EMBL" id="KAG6012854.1"/>
    </source>
</evidence>
<name>A0A9P7NCB3_9HYPO</name>
<dbReference type="EMBL" id="SRPW01000689">
    <property type="protein sequence ID" value="KAG6012854.1"/>
    <property type="molecule type" value="Genomic_DNA"/>
</dbReference>
<feature type="region of interest" description="Disordered" evidence="1">
    <location>
        <begin position="28"/>
        <end position="52"/>
    </location>
</feature>
<dbReference type="Proteomes" id="UP000748025">
    <property type="component" value="Unassembled WGS sequence"/>
</dbReference>